<evidence type="ECO:0000313" key="3">
    <source>
        <dbReference type="Proteomes" id="UP000293377"/>
    </source>
</evidence>
<evidence type="ECO:0000313" key="2">
    <source>
        <dbReference type="EMBL" id="RZB12985.1"/>
    </source>
</evidence>
<feature type="compositionally biased region" description="Polar residues" evidence="1">
    <location>
        <begin position="346"/>
        <end position="362"/>
    </location>
</feature>
<feature type="region of interest" description="Disordered" evidence="1">
    <location>
        <begin position="218"/>
        <end position="299"/>
    </location>
</feature>
<dbReference type="STRING" id="1242993.ehr_00022"/>
<organism evidence="2 3">
    <name type="scientific">Ehrlichia minasensis</name>
    <dbReference type="NCBI Taxonomy" id="1242993"/>
    <lineage>
        <taxon>Bacteria</taxon>
        <taxon>Pseudomonadati</taxon>
        <taxon>Pseudomonadota</taxon>
        <taxon>Alphaproteobacteria</taxon>
        <taxon>Rickettsiales</taxon>
        <taxon>Anaplasmataceae</taxon>
        <taxon>Ehrlichia</taxon>
    </lineage>
</organism>
<reference evidence="2 3" key="1">
    <citation type="submission" date="2018-06" db="EMBL/GenBank/DDBJ databases">
        <title>Complete Genome Sequence of Ehrlichia minasensis Isolated From Cattle.</title>
        <authorList>
            <person name="Aguiar D.M."/>
            <person name="Araujo J.P.A.Jr."/>
            <person name="Nakazato L."/>
            <person name="Bard E."/>
            <person name="Cabezas-Cruz A."/>
        </authorList>
    </citation>
    <scope>NUCLEOTIDE SEQUENCE [LARGE SCALE GENOMIC DNA]</scope>
    <source>
        <strain evidence="2 3">B11</strain>
    </source>
</reference>
<name>A0A4Q6I500_9RICK</name>
<protein>
    <submittedName>
        <fullName evidence="2">Uncharacterized protein</fullName>
    </submittedName>
</protein>
<dbReference type="AlphaFoldDB" id="A0A4Q6I500"/>
<dbReference type="EMBL" id="QOHL01000003">
    <property type="protein sequence ID" value="RZB12985.1"/>
    <property type="molecule type" value="Genomic_DNA"/>
</dbReference>
<dbReference type="Proteomes" id="UP000293377">
    <property type="component" value="Unassembled WGS sequence"/>
</dbReference>
<evidence type="ECO:0000256" key="1">
    <source>
        <dbReference type="SAM" id="MobiDB-lite"/>
    </source>
</evidence>
<proteinExistence type="predicted"/>
<feature type="region of interest" description="Disordered" evidence="1">
    <location>
        <begin position="346"/>
        <end position="368"/>
    </location>
</feature>
<dbReference type="RefSeq" id="WP_129992531.1">
    <property type="nucleotide sequence ID" value="NZ_QOHL01000003.1"/>
</dbReference>
<comment type="caution">
    <text evidence="2">The sequence shown here is derived from an EMBL/GenBank/DDBJ whole genome shotgun (WGS) entry which is preliminary data.</text>
</comment>
<accession>A0A4Q6I500</accession>
<feature type="compositionally biased region" description="Basic and acidic residues" evidence="1">
    <location>
        <begin position="226"/>
        <end position="244"/>
    </location>
</feature>
<gene>
    <name evidence="2" type="ORF">DRF75_01360</name>
</gene>
<feature type="compositionally biased region" description="Polar residues" evidence="1">
    <location>
        <begin position="277"/>
        <end position="299"/>
    </location>
</feature>
<sequence>MLGFLKKGASVIIKAAVTPTTSKLPHQESVGKHLEGMLKSVVPGQKSPREKNFDLKMHDRTYKLGIELPGRTRVAGHETDVAFKIPSYKLPYQALQKFAVWQEQDKEGEVEETRKGALASLLTPIATTRGLISSKIADQYFQKLKELDSQLKPIGGKVILDSTAGSYKHGLTIELDVSGKSREQIEKEVKIVLQSLGITDSKLAKTFSQRLYKVSTDPKVSSADIQDTKSHTDTDNKGKTDNKDIVSSSPTQNSDIVSSAPAQNSDVVSSGHDPNAMPNSDFSLTNPRNMPYNTRGPSHSSEMLQKLQQQILMQQKPEPLLPQHMSPSMQQAIEEIAEGLQSNINDEHAQSSPTNPGITNTGKVHARR</sequence>
<feature type="compositionally biased region" description="Polar residues" evidence="1">
    <location>
        <begin position="245"/>
        <end position="268"/>
    </location>
</feature>
<keyword evidence="3" id="KW-1185">Reference proteome</keyword>